<sequence>MRSNNTRMTVGQQIRAQISVSRQRSYKTGPDGFDDGVTPIPTSRDSAKRIAAATSRGDQATASCLARCQTSFACTARKRCLECRSELVANESMQRLAFASCVLLCSGQVTVFARLRLHMCSSDRRVSERPPLRLPHFASLYELAVPDFLPQPCPSVSHPPLSTLSLAQFLLPWSVLLFIFFVCVVVGY</sequence>
<evidence type="ECO:0000313" key="2">
    <source>
        <dbReference type="EMBL" id="KAF2750119.1"/>
    </source>
</evidence>
<protein>
    <submittedName>
        <fullName evidence="2">Uncharacterized protein</fullName>
    </submittedName>
</protein>
<keyword evidence="3" id="KW-1185">Reference proteome</keyword>
<keyword evidence="1" id="KW-1133">Transmembrane helix</keyword>
<keyword evidence="1" id="KW-0472">Membrane</keyword>
<name>A0A6A6VJY6_9PLEO</name>
<dbReference type="Proteomes" id="UP000799440">
    <property type="component" value="Unassembled WGS sequence"/>
</dbReference>
<organism evidence="2 3">
    <name type="scientific">Sporormia fimetaria CBS 119925</name>
    <dbReference type="NCBI Taxonomy" id="1340428"/>
    <lineage>
        <taxon>Eukaryota</taxon>
        <taxon>Fungi</taxon>
        <taxon>Dikarya</taxon>
        <taxon>Ascomycota</taxon>
        <taxon>Pezizomycotina</taxon>
        <taxon>Dothideomycetes</taxon>
        <taxon>Pleosporomycetidae</taxon>
        <taxon>Pleosporales</taxon>
        <taxon>Sporormiaceae</taxon>
        <taxon>Sporormia</taxon>
    </lineage>
</organism>
<keyword evidence="1" id="KW-0812">Transmembrane</keyword>
<feature type="transmembrane region" description="Helical" evidence="1">
    <location>
        <begin position="96"/>
        <end position="115"/>
    </location>
</feature>
<reference evidence="2" key="1">
    <citation type="journal article" date="2020" name="Stud. Mycol.">
        <title>101 Dothideomycetes genomes: a test case for predicting lifestyles and emergence of pathogens.</title>
        <authorList>
            <person name="Haridas S."/>
            <person name="Albert R."/>
            <person name="Binder M."/>
            <person name="Bloem J."/>
            <person name="Labutti K."/>
            <person name="Salamov A."/>
            <person name="Andreopoulos B."/>
            <person name="Baker S."/>
            <person name="Barry K."/>
            <person name="Bills G."/>
            <person name="Bluhm B."/>
            <person name="Cannon C."/>
            <person name="Castanera R."/>
            <person name="Culley D."/>
            <person name="Daum C."/>
            <person name="Ezra D."/>
            <person name="Gonzalez J."/>
            <person name="Henrissat B."/>
            <person name="Kuo A."/>
            <person name="Liang C."/>
            <person name="Lipzen A."/>
            <person name="Lutzoni F."/>
            <person name="Magnuson J."/>
            <person name="Mondo S."/>
            <person name="Nolan M."/>
            <person name="Ohm R."/>
            <person name="Pangilinan J."/>
            <person name="Park H.-J."/>
            <person name="Ramirez L."/>
            <person name="Alfaro M."/>
            <person name="Sun H."/>
            <person name="Tritt A."/>
            <person name="Yoshinaga Y."/>
            <person name="Zwiers L.-H."/>
            <person name="Turgeon B."/>
            <person name="Goodwin S."/>
            <person name="Spatafora J."/>
            <person name="Crous P."/>
            <person name="Grigoriev I."/>
        </authorList>
    </citation>
    <scope>NUCLEOTIDE SEQUENCE</scope>
    <source>
        <strain evidence="2">CBS 119925</strain>
    </source>
</reference>
<feature type="transmembrane region" description="Helical" evidence="1">
    <location>
        <begin position="166"/>
        <end position="187"/>
    </location>
</feature>
<evidence type="ECO:0000256" key="1">
    <source>
        <dbReference type="SAM" id="Phobius"/>
    </source>
</evidence>
<proteinExistence type="predicted"/>
<evidence type="ECO:0000313" key="3">
    <source>
        <dbReference type="Proteomes" id="UP000799440"/>
    </source>
</evidence>
<accession>A0A6A6VJY6</accession>
<gene>
    <name evidence="2" type="ORF">M011DRAFT_230745</name>
</gene>
<dbReference type="AlphaFoldDB" id="A0A6A6VJY6"/>
<dbReference type="EMBL" id="MU006564">
    <property type="protein sequence ID" value="KAF2750119.1"/>
    <property type="molecule type" value="Genomic_DNA"/>
</dbReference>